<organism evidence="1 2">
    <name type="scientific">Serendipita indica (strain DSM 11827)</name>
    <name type="common">Root endophyte fungus</name>
    <name type="synonym">Piriformospora indica</name>
    <dbReference type="NCBI Taxonomy" id="1109443"/>
    <lineage>
        <taxon>Eukaryota</taxon>
        <taxon>Fungi</taxon>
        <taxon>Dikarya</taxon>
        <taxon>Basidiomycota</taxon>
        <taxon>Agaricomycotina</taxon>
        <taxon>Agaricomycetes</taxon>
        <taxon>Sebacinales</taxon>
        <taxon>Serendipitaceae</taxon>
        <taxon>Serendipita</taxon>
    </lineage>
</organism>
<dbReference type="EMBL" id="CAFZ01000013">
    <property type="protein sequence ID" value="CCA67374.1"/>
    <property type="molecule type" value="Genomic_DNA"/>
</dbReference>
<sequence>MMGEVFSKPLPSSTDGTKEEQLAFLLKGVSAKLDKDEADLHEILRQPDTAEKKTVSHIIRALPWHRGYHMDKFVSTSPSTLPGNNQAGEIEEQKLFMYVEHNTVIRIDTRACDVLVKGLIKANDDTLQMWKYNFSRKGIIADVQNVFGCEDELNWLNWFSDKLLDVLCSSVVDPSTLEINELVYLLSEFQGDKNVGDYINQLISPSAPSSGQQMAPAPKLTTHKDVVRNSAASFSLSPINRTRS</sequence>
<evidence type="ECO:0000313" key="2">
    <source>
        <dbReference type="Proteomes" id="UP000007148"/>
    </source>
</evidence>
<evidence type="ECO:0000313" key="1">
    <source>
        <dbReference type="EMBL" id="CCA67374.1"/>
    </source>
</evidence>
<comment type="caution">
    <text evidence="1">The sequence shown here is derived from an EMBL/GenBank/DDBJ whole genome shotgun (WGS) entry which is preliminary data.</text>
</comment>
<accession>G4T7T6</accession>
<dbReference type="AlphaFoldDB" id="G4T7T6"/>
<protein>
    <submittedName>
        <fullName evidence="1">Uncharacterized protein</fullName>
    </submittedName>
</protein>
<dbReference type="Proteomes" id="UP000007148">
    <property type="component" value="Unassembled WGS sequence"/>
</dbReference>
<name>G4T7T6_SERID</name>
<proteinExistence type="predicted"/>
<dbReference type="InParanoid" id="G4T7T6"/>
<reference evidence="1 2" key="1">
    <citation type="journal article" date="2011" name="PLoS Pathog.">
        <title>Endophytic Life Strategies Decoded by Genome and Transcriptome Analyses of the Mutualistic Root Symbiont Piriformospora indica.</title>
        <authorList>
            <person name="Zuccaro A."/>
            <person name="Lahrmann U."/>
            <person name="Guldener U."/>
            <person name="Langen G."/>
            <person name="Pfiffi S."/>
            <person name="Biedenkopf D."/>
            <person name="Wong P."/>
            <person name="Samans B."/>
            <person name="Grimm C."/>
            <person name="Basiewicz M."/>
            <person name="Murat C."/>
            <person name="Martin F."/>
            <person name="Kogel K.H."/>
        </authorList>
    </citation>
    <scope>NUCLEOTIDE SEQUENCE [LARGE SCALE GENOMIC DNA]</scope>
    <source>
        <strain evidence="1 2">DSM 11827</strain>
    </source>
</reference>
<dbReference type="HOGENOM" id="CLU_1138389_0_0_1"/>
<gene>
    <name evidence="1" type="ORF">PIIN_01205</name>
</gene>
<keyword evidence="2" id="KW-1185">Reference proteome</keyword>
<dbReference type="OrthoDB" id="5962590at2759"/>